<dbReference type="EMBL" id="CP089391">
    <property type="protein sequence ID" value="WBL81374.1"/>
    <property type="molecule type" value="Genomic_DNA"/>
</dbReference>
<accession>A0ABY7MT84</accession>
<keyword evidence="3" id="KW-1185">Reference proteome</keyword>
<dbReference type="InterPro" id="IPR031962">
    <property type="entry name" value="DUF4781"/>
</dbReference>
<protein>
    <submittedName>
        <fullName evidence="2">DUF4781 domain-containing protein</fullName>
    </submittedName>
</protein>
<evidence type="ECO:0000259" key="1">
    <source>
        <dbReference type="Pfam" id="PF16013"/>
    </source>
</evidence>
<sequence length="974" mass="103697">MLNADEQRFLLDRVLDRWTAGRGEGICGSVQLSRALEDVPELRAVVGERLAVRAAELSQVARTTGNVDETWQQGAAASSYAIAAVTALSEPPGGGTDLLRSVVSGLAPRDAGGFARALGGDRQNPILGYGGTAMSQVLDALGGAPASAATSAFVQNAFAATSAFDYAARPALGRLMAGALAREWYPDDSGLQARERDRLAGILDTRQGRELLGITDKHVPLEARVGALAAIRSDHTITGQGLEAASDPWTAAAVVTPFARENAERYLATRGDAPQTLRGSDLDNTIGYAMGMRPRVAPGADFPSLQAAAARGEHSFYGDGEDGASVKAVVDQIRAVAAGGDPRVTVLPVTYSSGETGPVQLPLFRVLDPAGHERFVDNIGRRYDSFEDWRTQNRLPAGSMTFPERGHLRVGADGRIALGNANTPQTADTLGEHIAQVLDKAALVGGIVAGGVLIVGSGGLATPIVAGAAGVAVGAGAWGAYRSGDALVDRARHGQSLDPIRDDEARGLWLNLGASAMSVGAFGSAARLAQLGRAGRAIAPLEASAHGYVQAGAAMLDSAAIANQGVDLSRNWGRMSAGDRVEALLSMGFWATATVAGARAGGARPGDIYNPVRIRDNLLRDLAPPVTSDPALTGNAVSIDYDPATGTVTGVRHGPQASAQDIELHIRTVQNIQRSLTLEGQLRSLFTERGEPPPGTVGWAARHDIAKLRERMQLRADEGAGPHLTATQRTEANAVDSRHLDELSDEVASLVRDPSRARIDARNTLRVDRDTATERQALPVGETTRSLGRNEATWTVNERHETVRVRFHLREIPRKKERPAEENELTSNVGREAGRVGEFPVRDDGGHMVGFQFMHDQGLINLFPQNSEFNQHVYNQFETEMRHWIEAGGEVRGTVEIGRATAGGGLEWGGARPGEVAIRYEVVDPPTGRVAYRNQVLFDNEQGQTFQGFEREVRTGERRVDLAAEMRARLEAGR</sequence>
<evidence type="ECO:0000313" key="2">
    <source>
        <dbReference type="EMBL" id="WBL81374.1"/>
    </source>
</evidence>
<gene>
    <name evidence="2" type="ORF">I3J27_13450</name>
</gene>
<reference evidence="2" key="1">
    <citation type="submission" date="2021-12" db="EMBL/GenBank/DDBJ databases">
        <title>Bradyrhizobium xenonodulans sp. nov.</title>
        <authorList>
            <person name="Claassens R."/>
            <person name="Venter S.N."/>
            <person name="Beukes C.W."/>
            <person name="Stepkowski T."/>
            <person name="Steenkamp E.T."/>
        </authorList>
    </citation>
    <scope>NUCLEOTIDE SEQUENCE</scope>
    <source>
        <strain evidence="2">14AB</strain>
    </source>
</reference>
<feature type="domain" description="DUF4781" evidence="1">
    <location>
        <begin position="373"/>
        <end position="575"/>
    </location>
</feature>
<evidence type="ECO:0000313" key="3">
    <source>
        <dbReference type="Proteomes" id="UP001179614"/>
    </source>
</evidence>
<name>A0ABY7MT84_9BRAD</name>
<dbReference type="PANTHER" id="PTHR21115">
    <property type="entry name" value="GH06117P-RELATED"/>
    <property type="match status" value="1"/>
</dbReference>
<dbReference type="Proteomes" id="UP001179614">
    <property type="component" value="Chromosome"/>
</dbReference>
<proteinExistence type="predicted"/>
<dbReference type="RefSeq" id="WP_270169902.1">
    <property type="nucleotide sequence ID" value="NZ_CP089391.1"/>
</dbReference>
<organism evidence="2 3">
    <name type="scientific">Bradyrhizobium xenonodulans</name>
    <dbReference type="NCBI Taxonomy" id="2736875"/>
    <lineage>
        <taxon>Bacteria</taxon>
        <taxon>Pseudomonadati</taxon>
        <taxon>Pseudomonadota</taxon>
        <taxon>Alphaproteobacteria</taxon>
        <taxon>Hyphomicrobiales</taxon>
        <taxon>Nitrobacteraceae</taxon>
        <taxon>Bradyrhizobium</taxon>
    </lineage>
</organism>
<dbReference type="Pfam" id="PF16013">
    <property type="entry name" value="DUF4781"/>
    <property type="match status" value="1"/>
</dbReference>
<dbReference type="PANTHER" id="PTHR21115:SF0">
    <property type="entry name" value="GH06117P-RELATED"/>
    <property type="match status" value="1"/>
</dbReference>